<dbReference type="GO" id="GO:1901135">
    <property type="term" value="P:carbohydrate derivative metabolic process"/>
    <property type="evidence" value="ECO:0007669"/>
    <property type="project" value="UniProtKB-ARBA"/>
</dbReference>
<reference evidence="6" key="1">
    <citation type="submission" date="2020-08" db="EMBL/GenBank/DDBJ databases">
        <title>Genome public.</title>
        <authorList>
            <person name="Liu C."/>
            <person name="Sun Q."/>
        </authorList>
    </citation>
    <scope>NUCLEOTIDE SEQUENCE</scope>
    <source>
        <strain evidence="6">NSJ-12</strain>
    </source>
</reference>
<dbReference type="InterPro" id="IPR015882">
    <property type="entry name" value="HEX_bac_N"/>
</dbReference>
<dbReference type="Gene3D" id="2.60.120.260">
    <property type="entry name" value="Galactose-binding domain-like"/>
    <property type="match status" value="1"/>
</dbReference>
<accession>A0A926EGQ9</accession>
<evidence type="ECO:0000313" key="6">
    <source>
        <dbReference type="EMBL" id="MBC8579988.1"/>
    </source>
</evidence>
<feature type="domain" description="F5/8 type C" evidence="4">
    <location>
        <begin position="601"/>
        <end position="762"/>
    </location>
</feature>
<keyword evidence="1 3" id="KW-0378">Hydrolase</keyword>
<evidence type="ECO:0000256" key="3">
    <source>
        <dbReference type="PROSITE-ProRule" id="PRU01353"/>
    </source>
</evidence>
<dbReference type="SUPFAM" id="SSF140657">
    <property type="entry name" value="Hyaluronidase post-catalytic domain-like"/>
    <property type="match status" value="1"/>
</dbReference>
<dbReference type="Pfam" id="PF02838">
    <property type="entry name" value="Glyco_hydro_20b"/>
    <property type="match status" value="1"/>
</dbReference>
<dbReference type="InterPro" id="IPR029018">
    <property type="entry name" value="Hex-like_dom2"/>
</dbReference>
<dbReference type="InterPro" id="IPR000421">
    <property type="entry name" value="FA58C"/>
</dbReference>
<dbReference type="GO" id="GO:0015929">
    <property type="term" value="F:hexosaminidase activity"/>
    <property type="evidence" value="ECO:0007669"/>
    <property type="project" value="UniProtKB-ARBA"/>
</dbReference>
<dbReference type="InterPro" id="IPR049019">
    <property type="entry name" value="NagJ-like_helical"/>
</dbReference>
<dbReference type="GO" id="GO:0005975">
    <property type="term" value="P:carbohydrate metabolic process"/>
    <property type="evidence" value="ECO:0007669"/>
    <property type="project" value="UniProtKB-ARBA"/>
</dbReference>
<dbReference type="RefSeq" id="WP_249332883.1">
    <property type="nucleotide sequence ID" value="NZ_JACRSY010000015.1"/>
</dbReference>
<feature type="domain" description="GH84" evidence="5">
    <location>
        <begin position="150"/>
        <end position="417"/>
    </location>
</feature>
<dbReference type="InterPro" id="IPR051822">
    <property type="entry name" value="Glycosyl_Hydrolase_84"/>
</dbReference>
<dbReference type="PANTHER" id="PTHR13170:SF16">
    <property type="entry name" value="PROTEIN O-GLCNACASE"/>
    <property type="match status" value="1"/>
</dbReference>
<dbReference type="InterPro" id="IPR017853">
    <property type="entry name" value="GH"/>
</dbReference>
<dbReference type="PROSITE" id="PS52009">
    <property type="entry name" value="GH84"/>
    <property type="match status" value="1"/>
</dbReference>
<proteinExistence type="inferred from homology"/>
<dbReference type="Proteomes" id="UP000655830">
    <property type="component" value="Unassembled WGS sequence"/>
</dbReference>
<dbReference type="SUPFAM" id="SSF51445">
    <property type="entry name" value="(Trans)glycosidases"/>
    <property type="match status" value="1"/>
</dbReference>
<dbReference type="SUPFAM" id="SSF49785">
    <property type="entry name" value="Galactose-binding domain-like"/>
    <property type="match status" value="1"/>
</dbReference>
<dbReference type="Gene3D" id="3.30.379.10">
    <property type="entry name" value="Chitobiase/beta-hexosaminidase domain 2-like"/>
    <property type="match status" value="1"/>
</dbReference>
<dbReference type="PROSITE" id="PS50022">
    <property type="entry name" value="FA58C_3"/>
    <property type="match status" value="1"/>
</dbReference>
<comment type="caution">
    <text evidence="6">The sequence shown here is derived from an EMBL/GenBank/DDBJ whole genome shotgun (WGS) entry which is preliminary data.</text>
</comment>
<evidence type="ECO:0000259" key="4">
    <source>
        <dbReference type="PROSITE" id="PS50022"/>
    </source>
</evidence>
<organism evidence="6 7">
    <name type="scientific">Zhenhengia yiwuensis</name>
    <dbReference type="NCBI Taxonomy" id="2763666"/>
    <lineage>
        <taxon>Bacteria</taxon>
        <taxon>Bacillati</taxon>
        <taxon>Bacillota</taxon>
        <taxon>Clostridia</taxon>
        <taxon>Lachnospirales</taxon>
        <taxon>Lachnospiraceae</taxon>
        <taxon>Zhenhengia</taxon>
    </lineage>
</organism>
<sequence length="855" mass="96339">MTKIYEIFPVPQQLTNLGGEVKLTTEINVVIPKDLKDATWNKLQEVLEEKGLAYSVSGELVEGKTNLYLAYTESVNEADISKITSKELHKFTKFEGYELVIDGEDVAQVAIVGCDAEGLHYGVVTLHQILTQVQGMNVKKCMIQDYPNILYRGFIEGFYGFPWTHEDRMDLMAFGGEYKMNTYIYAPKDDPYHRKHWRDLYPEAEAKQIAELAATGHKHNLSFMWTIHPGDTIDLKSEEDLNSALAKFEQLYGLGVRQFGILFDDIGGIPNGKDQADFINSIDDRFIKAKGDIRPLITVGTRYCEAWGPSMIGYFKPFVETLHNDVEIMWTGAATMSNISREQCDSPKRTIESDKNLSIWWNYPVNDYCDAKMLMGKIENLSSDIDNVNGFFSNPMNQAQASKQALFCIADHNWNTQAFDPTASFKASFRALAPEKVAHALEIFASNSCYLLDDGGVSGDFLFDESWYLKEDVKALQEGVANGTDVTEYAQRLLANFKEMEVCADVIMSECENKRLVEELTPFVAAFKLAAQAGQNAIHAVEAYRVKDALKVELYNEAALSDLHAMDDCKVLRFKDGREQYFVVDVATHVIKPFVREIIGTVAVAVGIENAPLTLHYDKKNIALSSLGVTVTSTGDASEYEACENVITGQIAGRKWCSRDYHPYITLDLQEVKNIKQYRVVNCGHHEAKETQVWNTREFQILTSIDGENFKVVDEVVDNAANEVTHMLFDATDARYVRLQIIEPAQTSINGNGHTRIYAFELFDEAYPDQSRKVLPSEIEFSAEGRVVIHNVKKGDVIAIYNTLEDKEAIMVSKEVVEGEDQVIFTGLNIEGDRVFVERTSRNYLPSVRTSKGLR</sequence>
<dbReference type="InterPro" id="IPR011496">
    <property type="entry name" value="O-GlcNAcase_cat"/>
</dbReference>
<name>A0A926EGQ9_9FIRM</name>
<dbReference type="Pfam" id="PF21774">
    <property type="entry name" value="NagJ_C"/>
    <property type="match status" value="1"/>
</dbReference>
<feature type="active site" description="Proton donor" evidence="3">
    <location>
        <position position="265"/>
    </location>
</feature>
<dbReference type="SUPFAM" id="SSF55545">
    <property type="entry name" value="beta-N-acetylhexosaminidase-like domain"/>
    <property type="match status" value="1"/>
</dbReference>
<keyword evidence="2 3" id="KW-0326">Glycosidase</keyword>
<keyword evidence="7" id="KW-1185">Reference proteome</keyword>
<dbReference type="Gene3D" id="1.20.58.460">
    <property type="entry name" value="Hyaluronidase post-catalytic domain-like"/>
    <property type="match status" value="1"/>
</dbReference>
<dbReference type="EMBL" id="JACRSY010000015">
    <property type="protein sequence ID" value="MBC8579988.1"/>
    <property type="molecule type" value="Genomic_DNA"/>
</dbReference>
<evidence type="ECO:0000313" key="7">
    <source>
        <dbReference type="Proteomes" id="UP000655830"/>
    </source>
</evidence>
<dbReference type="PANTHER" id="PTHR13170">
    <property type="entry name" value="O-GLCNACASE"/>
    <property type="match status" value="1"/>
</dbReference>
<dbReference type="Pfam" id="PF07555">
    <property type="entry name" value="NAGidase"/>
    <property type="match status" value="1"/>
</dbReference>
<evidence type="ECO:0000256" key="2">
    <source>
        <dbReference type="ARBA" id="ARBA00023295"/>
    </source>
</evidence>
<dbReference type="Pfam" id="PF00754">
    <property type="entry name" value="F5_F8_type_C"/>
    <property type="match status" value="1"/>
</dbReference>
<dbReference type="InterPro" id="IPR008979">
    <property type="entry name" value="Galactose-bd-like_sf"/>
</dbReference>
<gene>
    <name evidence="6" type="ORF">H8718_10670</name>
</gene>
<dbReference type="AlphaFoldDB" id="A0A926EGQ9"/>
<evidence type="ECO:0000259" key="5">
    <source>
        <dbReference type="PROSITE" id="PS52009"/>
    </source>
</evidence>
<dbReference type="Gene3D" id="3.20.20.80">
    <property type="entry name" value="Glycosidases"/>
    <property type="match status" value="1"/>
</dbReference>
<protein>
    <submittedName>
        <fullName evidence="6">Beta-N-acetylglucosaminidase domain-containing protein</fullName>
    </submittedName>
</protein>
<comment type="similarity">
    <text evidence="3">Belongs to the glycosyl hydrolase 84 family.</text>
</comment>
<evidence type="ECO:0000256" key="1">
    <source>
        <dbReference type="ARBA" id="ARBA00022801"/>
    </source>
</evidence>